<sequence>METDTTAFQIDLGNLMAVDLHHQFPSNPSSREELVKEYIARGTELVQAIANNLFNLPSTEDIEGTLVKLPAPTTRLPREKHIPKPKPPTKWEQFAQKKGIKNRKKDKIAYDESSETWKRRYGYDHANDEDNVPIIEAKLTDVPGEDPFAKRREDKKKRVEKQDKNRLQNLKQAAKVGALPSHVQLAATRLPITGTQAATQKVTKDELGDVAGIAATATASGGKFDKKLPGEKPGKHKGKYRKFLPVIGGKGIHTQEQEQTDKILNKLISKNSHEMLNVNKAVNMYNVKKDKKRNNRPDKSSGTPGQLKPRKNLQKKPFNKGSSKSFDKGSKKPFDKGSKRPFNKGSSNKGRK</sequence>
<keyword evidence="4 5" id="KW-0539">Nucleus</keyword>
<keyword evidence="8" id="KW-1185">Reference proteome</keyword>
<proteinExistence type="inferred from homology"/>
<evidence type="ECO:0000256" key="3">
    <source>
        <dbReference type="ARBA" id="ARBA00022517"/>
    </source>
</evidence>
<dbReference type="GO" id="GO:0030687">
    <property type="term" value="C:preribosome, large subunit precursor"/>
    <property type="evidence" value="ECO:0007669"/>
    <property type="project" value="TreeGrafter"/>
</dbReference>
<gene>
    <name evidence="7" type="ORF">RchiOBHm_Chr2g0088711</name>
</gene>
<evidence type="ECO:0000256" key="6">
    <source>
        <dbReference type="SAM" id="MobiDB-lite"/>
    </source>
</evidence>
<evidence type="ECO:0000256" key="5">
    <source>
        <dbReference type="RuleBase" id="RU364132"/>
    </source>
</evidence>
<evidence type="ECO:0000256" key="2">
    <source>
        <dbReference type="ARBA" id="ARBA00010077"/>
    </source>
</evidence>
<organism evidence="7 8">
    <name type="scientific">Rosa chinensis</name>
    <name type="common">China rose</name>
    <dbReference type="NCBI Taxonomy" id="74649"/>
    <lineage>
        <taxon>Eukaryota</taxon>
        <taxon>Viridiplantae</taxon>
        <taxon>Streptophyta</taxon>
        <taxon>Embryophyta</taxon>
        <taxon>Tracheophyta</taxon>
        <taxon>Spermatophyta</taxon>
        <taxon>Magnoliopsida</taxon>
        <taxon>eudicotyledons</taxon>
        <taxon>Gunneridae</taxon>
        <taxon>Pentapetalae</taxon>
        <taxon>rosids</taxon>
        <taxon>fabids</taxon>
        <taxon>Rosales</taxon>
        <taxon>Rosaceae</taxon>
        <taxon>Rosoideae</taxon>
        <taxon>Rosoideae incertae sedis</taxon>
        <taxon>Rosa</taxon>
    </lineage>
</organism>
<comment type="subcellular location">
    <subcellularLocation>
        <location evidence="1 5">Nucleus</location>
    </subcellularLocation>
</comment>
<dbReference type="Gramene" id="PRQ46401">
    <property type="protein sequence ID" value="PRQ46401"/>
    <property type="gene ID" value="RchiOBHm_Chr2g0088711"/>
</dbReference>
<evidence type="ECO:0000313" key="8">
    <source>
        <dbReference type="Proteomes" id="UP000238479"/>
    </source>
</evidence>
<feature type="compositionally biased region" description="Basic and acidic residues" evidence="6">
    <location>
        <begin position="325"/>
        <end position="338"/>
    </location>
</feature>
<feature type="region of interest" description="Disordered" evidence="6">
    <location>
        <begin position="285"/>
        <end position="352"/>
    </location>
</feature>
<feature type="compositionally biased region" description="Basic and acidic residues" evidence="6">
    <location>
        <begin position="147"/>
        <end position="165"/>
    </location>
</feature>
<comment type="caution">
    <text evidence="7">The sequence shown here is derived from an EMBL/GenBank/DDBJ whole genome shotgun (WGS) entry which is preliminary data.</text>
</comment>
<dbReference type="OMA" id="ACDKNRI"/>
<feature type="compositionally biased region" description="Basic residues" evidence="6">
    <location>
        <begin position="308"/>
        <end position="318"/>
    </location>
</feature>
<dbReference type="Proteomes" id="UP000238479">
    <property type="component" value="Chromosome 2"/>
</dbReference>
<dbReference type="GO" id="GO:0000447">
    <property type="term" value="P:endonucleolytic cleavage in ITS1 to separate SSU-rRNA from 5.8S rRNA and LSU-rRNA from tricistronic rRNA transcript (SSU-rRNA, 5.8S rRNA, LSU-rRNA)"/>
    <property type="evidence" value="ECO:0007669"/>
    <property type="project" value="TreeGrafter"/>
</dbReference>
<dbReference type="InterPro" id="IPR007023">
    <property type="entry name" value="Ribosom_reg"/>
</dbReference>
<evidence type="ECO:0000313" key="7">
    <source>
        <dbReference type="EMBL" id="PRQ46401.1"/>
    </source>
</evidence>
<evidence type="ECO:0000256" key="4">
    <source>
        <dbReference type="ARBA" id="ARBA00023242"/>
    </source>
</evidence>
<dbReference type="GO" id="GO:0042273">
    <property type="term" value="P:ribosomal large subunit biogenesis"/>
    <property type="evidence" value="ECO:0007669"/>
    <property type="project" value="TreeGrafter"/>
</dbReference>
<keyword evidence="3 5" id="KW-0690">Ribosome biogenesis</keyword>
<name>A0A2P6RJ28_ROSCH</name>
<evidence type="ECO:0000256" key="1">
    <source>
        <dbReference type="ARBA" id="ARBA00004123"/>
    </source>
</evidence>
<dbReference type="PANTHER" id="PTHR17602">
    <property type="entry name" value="RIBOSOME BIOGENESIS REGULATORY PROTEIN"/>
    <property type="match status" value="1"/>
</dbReference>
<dbReference type="STRING" id="74649.A0A2P6RJ28"/>
<dbReference type="GO" id="GO:0005730">
    <property type="term" value="C:nucleolus"/>
    <property type="evidence" value="ECO:0007669"/>
    <property type="project" value="TreeGrafter"/>
</dbReference>
<dbReference type="PANTHER" id="PTHR17602:SF4">
    <property type="entry name" value="RIBOSOME BIOGENESIS REGULATORY PROTEIN HOMOLOG"/>
    <property type="match status" value="1"/>
</dbReference>
<protein>
    <recommendedName>
        <fullName evidence="5">Ribosome biogenesis regulatory protein</fullName>
    </recommendedName>
</protein>
<dbReference type="Pfam" id="PF04939">
    <property type="entry name" value="RRS1"/>
    <property type="match status" value="1"/>
</dbReference>
<comment type="similarity">
    <text evidence="2 5">Belongs to the RRS1 family.</text>
</comment>
<dbReference type="AlphaFoldDB" id="A0A2P6RJ28"/>
<comment type="function">
    <text evidence="5">Involved in ribosomal large subunit assembly.</text>
</comment>
<feature type="region of interest" description="Disordered" evidence="6">
    <location>
        <begin position="144"/>
        <end position="165"/>
    </location>
</feature>
<reference evidence="7 8" key="1">
    <citation type="journal article" date="2018" name="Nat. Genet.">
        <title>The Rosa genome provides new insights in the design of modern roses.</title>
        <authorList>
            <person name="Bendahmane M."/>
        </authorList>
    </citation>
    <scope>NUCLEOTIDE SEQUENCE [LARGE SCALE GENOMIC DNA]</scope>
    <source>
        <strain evidence="8">cv. Old Blush</strain>
    </source>
</reference>
<dbReference type="OrthoDB" id="28455at2759"/>
<accession>A0A2P6RJ28</accession>
<dbReference type="EMBL" id="PDCK01000040">
    <property type="protein sequence ID" value="PRQ46401.1"/>
    <property type="molecule type" value="Genomic_DNA"/>
</dbReference>